<evidence type="ECO:0000256" key="3">
    <source>
        <dbReference type="ARBA" id="ARBA00023082"/>
    </source>
</evidence>
<dbReference type="NCBIfam" id="TIGR02937">
    <property type="entry name" value="sigma70-ECF"/>
    <property type="match status" value="1"/>
</dbReference>
<keyword evidence="4" id="KW-0238">DNA-binding</keyword>
<dbReference type="Pfam" id="PF08281">
    <property type="entry name" value="Sigma70_r4_2"/>
    <property type="match status" value="1"/>
</dbReference>
<dbReference type="InterPro" id="IPR036388">
    <property type="entry name" value="WH-like_DNA-bd_sf"/>
</dbReference>
<dbReference type="PANTHER" id="PTHR43133">
    <property type="entry name" value="RNA POLYMERASE ECF-TYPE SIGMA FACTO"/>
    <property type="match status" value="1"/>
</dbReference>
<evidence type="ECO:0000259" key="8">
    <source>
        <dbReference type="Pfam" id="PF08281"/>
    </source>
</evidence>
<dbReference type="InterPro" id="IPR013324">
    <property type="entry name" value="RNA_pol_sigma_r3/r4-like"/>
</dbReference>
<keyword evidence="10" id="KW-1185">Reference proteome</keyword>
<dbReference type="SUPFAM" id="SSF88946">
    <property type="entry name" value="Sigma2 domain of RNA polymerase sigma factors"/>
    <property type="match status" value="1"/>
</dbReference>
<dbReference type="RefSeq" id="WP_148591171.1">
    <property type="nucleotide sequence ID" value="NZ_CP042997.1"/>
</dbReference>
<dbReference type="Gene3D" id="1.10.10.10">
    <property type="entry name" value="Winged helix-like DNA-binding domain superfamily/Winged helix DNA-binding domain"/>
    <property type="match status" value="1"/>
</dbReference>
<comment type="similarity">
    <text evidence="1">Belongs to the sigma-70 factor family. ECF subfamily.</text>
</comment>
<reference evidence="9 10" key="1">
    <citation type="submission" date="2019-08" db="EMBL/GenBank/DDBJ databases">
        <title>Deep-cultivation of Planctomycetes and their phenomic and genomic characterization uncovers novel biology.</title>
        <authorList>
            <person name="Wiegand S."/>
            <person name="Jogler M."/>
            <person name="Boedeker C."/>
            <person name="Pinto D."/>
            <person name="Vollmers J."/>
            <person name="Rivas-Marin E."/>
            <person name="Kohn T."/>
            <person name="Peeters S.H."/>
            <person name="Heuer A."/>
            <person name="Rast P."/>
            <person name="Oberbeckmann S."/>
            <person name="Bunk B."/>
            <person name="Jeske O."/>
            <person name="Meyerdierks A."/>
            <person name="Storesund J.E."/>
            <person name="Kallscheuer N."/>
            <person name="Luecker S."/>
            <person name="Lage O.M."/>
            <person name="Pohl T."/>
            <person name="Merkel B.J."/>
            <person name="Hornburger P."/>
            <person name="Mueller R.-W."/>
            <person name="Bruemmer F."/>
            <person name="Labrenz M."/>
            <person name="Spormann A.M."/>
            <person name="Op den Camp H."/>
            <person name="Overmann J."/>
            <person name="Amann R."/>
            <person name="Jetten M.S.M."/>
            <person name="Mascher T."/>
            <person name="Medema M.H."/>
            <person name="Devos D.P."/>
            <person name="Kaster A.-K."/>
            <person name="Ovreas L."/>
            <person name="Rohde M."/>
            <person name="Galperin M.Y."/>
            <person name="Jogler C."/>
        </authorList>
    </citation>
    <scope>NUCLEOTIDE SEQUENCE [LARGE SCALE GENOMIC DNA]</scope>
    <source>
        <strain evidence="9 10">OJF2</strain>
    </source>
</reference>
<feature type="domain" description="RNA polymerase sigma factor 70 region 4 type 2" evidence="8">
    <location>
        <begin position="144"/>
        <end position="196"/>
    </location>
</feature>
<dbReference type="Pfam" id="PF13620">
    <property type="entry name" value="CarboxypepD_reg"/>
    <property type="match status" value="1"/>
</dbReference>
<keyword evidence="5" id="KW-0804">Transcription</keyword>
<dbReference type="AlphaFoldDB" id="A0A5B9VWE1"/>
<keyword evidence="3" id="KW-0731">Sigma factor</keyword>
<dbReference type="SUPFAM" id="SSF88659">
    <property type="entry name" value="Sigma3 and sigma4 domains of RNA polymerase sigma factors"/>
    <property type="match status" value="1"/>
</dbReference>
<dbReference type="GO" id="GO:0016987">
    <property type="term" value="F:sigma factor activity"/>
    <property type="evidence" value="ECO:0007669"/>
    <property type="project" value="UniProtKB-KW"/>
</dbReference>
<dbReference type="OrthoDB" id="279966at2"/>
<sequence>MMGTSTSVHERIGTLLDRGTLGGEPDARLLEIFLDGDRAAAEAAFAAIVARHGAMVRRVCFGVLDHAEDAEDASQAVFLILARRARSVRRRGSVASWLHGTARHVALRARREIERRRRRERRWAEATDRVVEPPEDRLSALAREDLRRELDRLPKIDRAPIVLCHLEGLSHAEAAERLGLPLRTFQSRLLRARNRLRDRLRRAGLEPAAGSPLALPHDWAEKVARSAIDLAAGRAVVTAPARLAAQFHAARSATRMAIAATAVMVATVVTGAAAMTNGPASNDQAERERASGAGANSANDHANRILELRAVDRELGRPIEGAEIEVKTAGPWHASHREVNAMIRRRTDALGLCRIDFPERLPAFRIDARKAGYAARSYYRRVHSPRDGLPREVTMDLTRAVSIGGVVMDHREAPIAGATVNLWLTSRSKDSPTYTHIEAKSITDEHGRWHFDEVPPTWSSLGLHAWHPNFVPTLRQPASLAPKPTDDELRTGKASIVLDEGIVAEGLVLDPAGRAVPGASVVAGDYGSYADSGPGPATTDAEGRFRFHLPAGMADLTAQVKGFAPATAKVPVEPGMKPLELRLAAGRRIAGRVVDRRRSPLKDVTVEVHQWKGLRVLDWSGKTDAEGRYAWDAAPAEPVYLTFSHPDFNTQDQRLFQAGDPEADVVMHEPLRVRGRVMDARTGRPIPKFTIHDGYYEDNAHFGFIDTAHPRWTSDEPRREFTDGSYEIEYDQPSIAAVGVRIEAEGHLPATSGRIAIAGGEAVFDAKLEPAVGPSGVVLGLDGRPLAGATVVLWDGYGRGMWYSSRPPFLVASDLSTRTDAEGRFGFTPQAESFRIFIEHETGFAEVNGRDLEPAPARTPTIRLRPWARVEGTVMIGSKPAASASVDLLSEGGIAWSPGEAVPMMQSERRVTDVEGRYAFERVLPGRYTVARSFRLARSSSEDGRANSLAIGIEAGRTVRVSLGGSGRPVVGRFIIPAGIDPAATFSIQGQQLERVTSGSGDAPGARFTADTNVRPDGTFRVEDVPAGRYRLRAEVQGPTDERAGQPGRKLADADVPVIVPGASGGPPEKPLDVGTIMLKAIPAGSP</sequence>
<dbReference type="InterPro" id="IPR014284">
    <property type="entry name" value="RNA_pol_sigma-70_dom"/>
</dbReference>
<dbReference type="Pfam" id="PF04542">
    <property type="entry name" value="Sigma70_r2"/>
    <property type="match status" value="1"/>
</dbReference>
<organism evidence="9 10">
    <name type="scientific">Aquisphaera giovannonii</name>
    <dbReference type="NCBI Taxonomy" id="406548"/>
    <lineage>
        <taxon>Bacteria</taxon>
        <taxon>Pseudomonadati</taxon>
        <taxon>Planctomycetota</taxon>
        <taxon>Planctomycetia</taxon>
        <taxon>Isosphaerales</taxon>
        <taxon>Isosphaeraceae</taxon>
        <taxon>Aquisphaera</taxon>
    </lineage>
</organism>
<dbReference type="InterPro" id="IPR013249">
    <property type="entry name" value="RNA_pol_sigma70_r4_t2"/>
</dbReference>
<keyword evidence="2" id="KW-0805">Transcription regulation</keyword>
<proteinExistence type="inferred from homology"/>
<name>A0A5B9VWE1_9BACT</name>
<protein>
    <submittedName>
        <fullName evidence="9">ECF RNA polymerase sigma factor SigE</fullName>
    </submittedName>
</protein>
<evidence type="ECO:0000259" key="7">
    <source>
        <dbReference type="Pfam" id="PF04542"/>
    </source>
</evidence>
<accession>A0A5B9VWE1</accession>
<dbReference type="EMBL" id="CP042997">
    <property type="protein sequence ID" value="QEH32181.1"/>
    <property type="molecule type" value="Genomic_DNA"/>
</dbReference>
<evidence type="ECO:0000313" key="10">
    <source>
        <dbReference type="Proteomes" id="UP000324233"/>
    </source>
</evidence>
<dbReference type="Proteomes" id="UP000324233">
    <property type="component" value="Chromosome"/>
</dbReference>
<feature type="domain" description="RNA polymerase sigma-70 region 2" evidence="7">
    <location>
        <begin position="49"/>
        <end position="113"/>
    </location>
</feature>
<gene>
    <name evidence="9" type="primary">sigE_13</name>
    <name evidence="9" type="ORF">OJF2_06500</name>
</gene>
<dbReference type="KEGG" id="agv:OJF2_06500"/>
<dbReference type="Gene3D" id="2.60.40.1120">
    <property type="entry name" value="Carboxypeptidase-like, regulatory domain"/>
    <property type="match status" value="1"/>
</dbReference>
<evidence type="ECO:0000256" key="5">
    <source>
        <dbReference type="ARBA" id="ARBA00023163"/>
    </source>
</evidence>
<dbReference type="Gene3D" id="1.10.1740.10">
    <property type="match status" value="1"/>
</dbReference>
<dbReference type="SUPFAM" id="SSF49464">
    <property type="entry name" value="Carboxypeptidase regulatory domain-like"/>
    <property type="match status" value="4"/>
</dbReference>
<dbReference type="InterPro" id="IPR007627">
    <property type="entry name" value="RNA_pol_sigma70_r2"/>
</dbReference>
<evidence type="ECO:0000256" key="1">
    <source>
        <dbReference type="ARBA" id="ARBA00010641"/>
    </source>
</evidence>
<dbReference type="InterPro" id="IPR013325">
    <property type="entry name" value="RNA_pol_sigma_r2"/>
</dbReference>
<dbReference type="GO" id="GO:0006352">
    <property type="term" value="P:DNA-templated transcription initiation"/>
    <property type="evidence" value="ECO:0007669"/>
    <property type="project" value="InterPro"/>
</dbReference>
<evidence type="ECO:0000256" key="4">
    <source>
        <dbReference type="ARBA" id="ARBA00023125"/>
    </source>
</evidence>
<dbReference type="GO" id="GO:0003677">
    <property type="term" value="F:DNA binding"/>
    <property type="evidence" value="ECO:0007669"/>
    <property type="project" value="UniProtKB-KW"/>
</dbReference>
<evidence type="ECO:0000313" key="9">
    <source>
        <dbReference type="EMBL" id="QEH32181.1"/>
    </source>
</evidence>
<evidence type="ECO:0000256" key="2">
    <source>
        <dbReference type="ARBA" id="ARBA00023015"/>
    </source>
</evidence>
<dbReference type="InterPro" id="IPR008969">
    <property type="entry name" value="CarboxyPept-like_regulatory"/>
</dbReference>
<dbReference type="PANTHER" id="PTHR43133:SF8">
    <property type="entry name" value="RNA POLYMERASE SIGMA FACTOR HI_1459-RELATED"/>
    <property type="match status" value="1"/>
</dbReference>
<dbReference type="InterPro" id="IPR039425">
    <property type="entry name" value="RNA_pol_sigma-70-like"/>
</dbReference>
<feature type="region of interest" description="Disordered" evidence="6">
    <location>
        <begin position="276"/>
        <end position="298"/>
    </location>
</feature>
<evidence type="ECO:0000256" key="6">
    <source>
        <dbReference type="SAM" id="MobiDB-lite"/>
    </source>
</evidence>